<dbReference type="InterPro" id="IPR050266">
    <property type="entry name" value="AB_hydrolase_sf"/>
</dbReference>
<evidence type="ECO:0000259" key="1">
    <source>
        <dbReference type="Pfam" id="PF12697"/>
    </source>
</evidence>
<dbReference type="EMBL" id="FUWZ01000003">
    <property type="protein sequence ID" value="SKA32338.1"/>
    <property type="molecule type" value="Genomic_DNA"/>
</dbReference>
<accession>A0A1T4SWP4</accession>
<dbReference type="SUPFAM" id="SSF53474">
    <property type="entry name" value="alpha/beta-Hydrolases"/>
    <property type="match status" value="1"/>
</dbReference>
<dbReference type="InterPro" id="IPR000073">
    <property type="entry name" value="AB_hydrolase_1"/>
</dbReference>
<dbReference type="STRING" id="634771.SAMN04488128_103644"/>
<dbReference type="OrthoDB" id="135231at2"/>
<proteinExistence type="predicted"/>
<dbReference type="Gene3D" id="3.40.50.1820">
    <property type="entry name" value="alpha/beta hydrolase"/>
    <property type="match status" value="1"/>
</dbReference>
<keyword evidence="3" id="KW-1185">Reference proteome</keyword>
<organism evidence="2 3">
    <name type="scientific">Chitinophaga eiseniae</name>
    <dbReference type="NCBI Taxonomy" id="634771"/>
    <lineage>
        <taxon>Bacteria</taxon>
        <taxon>Pseudomonadati</taxon>
        <taxon>Bacteroidota</taxon>
        <taxon>Chitinophagia</taxon>
        <taxon>Chitinophagales</taxon>
        <taxon>Chitinophagaceae</taxon>
        <taxon>Chitinophaga</taxon>
    </lineage>
</organism>
<dbReference type="PANTHER" id="PTHR43798:SF33">
    <property type="entry name" value="HYDROLASE, PUTATIVE (AFU_ORTHOLOGUE AFUA_2G14860)-RELATED"/>
    <property type="match status" value="1"/>
</dbReference>
<dbReference type="PANTHER" id="PTHR43798">
    <property type="entry name" value="MONOACYLGLYCEROL LIPASE"/>
    <property type="match status" value="1"/>
</dbReference>
<name>A0A1T4SWP4_9BACT</name>
<dbReference type="InterPro" id="IPR029058">
    <property type="entry name" value="AB_hydrolase_fold"/>
</dbReference>
<dbReference type="Proteomes" id="UP000190367">
    <property type="component" value="Unassembled WGS sequence"/>
</dbReference>
<dbReference type="RefSeq" id="WP_078670973.1">
    <property type="nucleotide sequence ID" value="NZ_FUWZ01000003.1"/>
</dbReference>
<gene>
    <name evidence="2" type="ORF">SAMN04488128_103644</name>
</gene>
<feature type="domain" description="AB hydrolase-1" evidence="1">
    <location>
        <begin position="42"/>
        <end position="244"/>
    </location>
</feature>
<dbReference type="AlphaFoldDB" id="A0A1T4SWP4"/>
<reference evidence="3" key="1">
    <citation type="submission" date="2017-02" db="EMBL/GenBank/DDBJ databases">
        <authorList>
            <person name="Varghese N."/>
            <person name="Submissions S."/>
        </authorList>
    </citation>
    <scope>NUCLEOTIDE SEQUENCE [LARGE SCALE GENOMIC DNA]</scope>
    <source>
        <strain evidence="3">DSM 22224</strain>
    </source>
</reference>
<protein>
    <submittedName>
        <fullName evidence="2">Pimeloyl-ACP methyl ester carboxylesterase</fullName>
    </submittedName>
</protein>
<evidence type="ECO:0000313" key="2">
    <source>
        <dbReference type="EMBL" id="SKA32338.1"/>
    </source>
</evidence>
<dbReference type="GO" id="GO:0016020">
    <property type="term" value="C:membrane"/>
    <property type="evidence" value="ECO:0007669"/>
    <property type="project" value="TreeGrafter"/>
</dbReference>
<sequence>MKTTRSKDGTKLAYDVTGKGPALIYITGATCYRQFNPVLYDVSVFSEEFTVYNYDRRGRGDSGNTLPYAVEREVEDIEAMIDAAGGQGYLYGHSSGAILALKAAMALGSKVTKLVIYDAAYSHNKAYLEEFKGLSSELYQLLDEGKNQEAITGFLEGIGIPQEAFDSFYPDWSAMVALAPTLAYDTTLASTLAPVNELASLTTPTQIIVGEKSPESIQEVALQLKAAIPHAAYTLLKGQDHMPAPEVVLSVLTHFLKS</sequence>
<evidence type="ECO:0000313" key="3">
    <source>
        <dbReference type="Proteomes" id="UP000190367"/>
    </source>
</evidence>
<dbReference type="Pfam" id="PF12697">
    <property type="entry name" value="Abhydrolase_6"/>
    <property type="match status" value="1"/>
</dbReference>